<reference evidence="2" key="1">
    <citation type="submission" date="2022-11" db="UniProtKB">
        <authorList>
            <consortium name="WormBaseParasite"/>
        </authorList>
    </citation>
    <scope>IDENTIFICATION</scope>
</reference>
<dbReference type="WBParaSite" id="nRc.2.0.1.t43226-RA">
    <property type="protein sequence ID" value="nRc.2.0.1.t43226-RA"/>
    <property type="gene ID" value="nRc.2.0.1.g43226"/>
</dbReference>
<evidence type="ECO:0000313" key="1">
    <source>
        <dbReference type="Proteomes" id="UP000887565"/>
    </source>
</evidence>
<protein>
    <submittedName>
        <fullName evidence="2">Uncharacterized protein</fullName>
    </submittedName>
</protein>
<keyword evidence="1" id="KW-1185">Reference proteome</keyword>
<sequence length="106" mass="11572">MNQSQSSRIRKLSNLGNVFSLRKAGPKGVPPCPLMEHSPLRTSVANFLPKPELVNRAGKGVSGLIRGIFKEWKLRGMNHVAPLVLQNQTGAKVRQGAKIRPAPNIL</sequence>
<dbReference type="Proteomes" id="UP000887565">
    <property type="component" value="Unplaced"/>
</dbReference>
<evidence type="ECO:0000313" key="2">
    <source>
        <dbReference type="WBParaSite" id="nRc.2.0.1.t43226-RA"/>
    </source>
</evidence>
<proteinExistence type="predicted"/>
<dbReference type="AlphaFoldDB" id="A0A915KWP1"/>
<accession>A0A915KWP1</accession>
<organism evidence="1 2">
    <name type="scientific">Romanomermis culicivorax</name>
    <name type="common">Nematode worm</name>
    <dbReference type="NCBI Taxonomy" id="13658"/>
    <lineage>
        <taxon>Eukaryota</taxon>
        <taxon>Metazoa</taxon>
        <taxon>Ecdysozoa</taxon>
        <taxon>Nematoda</taxon>
        <taxon>Enoplea</taxon>
        <taxon>Dorylaimia</taxon>
        <taxon>Mermithida</taxon>
        <taxon>Mermithoidea</taxon>
        <taxon>Mermithidae</taxon>
        <taxon>Romanomermis</taxon>
    </lineage>
</organism>
<name>A0A915KWP1_ROMCU</name>